<dbReference type="InterPro" id="IPR005176">
    <property type="entry name" value="PONY_dom"/>
</dbReference>
<keyword evidence="4" id="KW-1185">Reference proteome</keyword>
<reference evidence="3 4" key="1">
    <citation type="journal article" date="2019" name="Nat. Ecol. Evol.">
        <title>Megaphylogeny resolves global patterns of mushroom evolution.</title>
        <authorList>
            <person name="Varga T."/>
            <person name="Krizsan K."/>
            <person name="Foldi C."/>
            <person name="Dima B."/>
            <person name="Sanchez-Garcia M."/>
            <person name="Sanchez-Ramirez S."/>
            <person name="Szollosi G.J."/>
            <person name="Szarkandi J.G."/>
            <person name="Papp V."/>
            <person name="Albert L."/>
            <person name="Andreopoulos W."/>
            <person name="Angelini C."/>
            <person name="Antonin V."/>
            <person name="Barry K.W."/>
            <person name="Bougher N.L."/>
            <person name="Buchanan P."/>
            <person name="Buyck B."/>
            <person name="Bense V."/>
            <person name="Catcheside P."/>
            <person name="Chovatia M."/>
            <person name="Cooper J."/>
            <person name="Damon W."/>
            <person name="Desjardin D."/>
            <person name="Finy P."/>
            <person name="Geml J."/>
            <person name="Haridas S."/>
            <person name="Hughes K."/>
            <person name="Justo A."/>
            <person name="Karasinski D."/>
            <person name="Kautmanova I."/>
            <person name="Kiss B."/>
            <person name="Kocsube S."/>
            <person name="Kotiranta H."/>
            <person name="LaButti K.M."/>
            <person name="Lechner B.E."/>
            <person name="Liimatainen K."/>
            <person name="Lipzen A."/>
            <person name="Lukacs Z."/>
            <person name="Mihaltcheva S."/>
            <person name="Morgado L.N."/>
            <person name="Niskanen T."/>
            <person name="Noordeloos M.E."/>
            <person name="Ohm R.A."/>
            <person name="Ortiz-Santana B."/>
            <person name="Ovrebo C."/>
            <person name="Racz N."/>
            <person name="Riley R."/>
            <person name="Savchenko A."/>
            <person name="Shiryaev A."/>
            <person name="Soop K."/>
            <person name="Spirin V."/>
            <person name="Szebenyi C."/>
            <person name="Tomsovsky M."/>
            <person name="Tulloss R.E."/>
            <person name="Uehling J."/>
            <person name="Grigoriev I.V."/>
            <person name="Vagvolgyi C."/>
            <person name="Papp T."/>
            <person name="Martin F.M."/>
            <person name="Miettinen O."/>
            <person name="Hibbett D.S."/>
            <person name="Nagy L.G."/>
        </authorList>
    </citation>
    <scope>NUCLEOTIDE SEQUENCE [LARGE SCALE GENOMIC DNA]</scope>
    <source>
        <strain evidence="3 4">FP101781</strain>
    </source>
</reference>
<dbReference type="GO" id="GO:0045116">
    <property type="term" value="P:protein neddylation"/>
    <property type="evidence" value="ECO:0007669"/>
    <property type="project" value="TreeGrafter"/>
</dbReference>
<evidence type="ECO:0000313" key="3">
    <source>
        <dbReference type="EMBL" id="TEB19858.1"/>
    </source>
</evidence>
<dbReference type="PROSITE" id="PS51229">
    <property type="entry name" value="DCUN1"/>
    <property type="match status" value="1"/>
</dbReference>
<dbReference type="STRING" id="71717.A0A4Y7SDL8"/>
<dbReference type="GO" id="GO:0032182">
    <property type="term" value="F:ubiquitin-like protein binding"/>
    <property type="evidence" value="ECO:0007669"/>
    <property type="project" value="TreeGrafter"/>
</dbReference>
<comment type="function">
    <text evidence="1">Neddylation of cullins play an essential role in the regulation of SCF-type complexes activity.</text>
</comment>
<feature type="domain" description="DCUN1" evidence="2">
    <location>
        <begin position="61"/>
        <end position="274"/>
    </location>
</feature>
<evidence type="ECO:0000256" key="1">
    <source>
        <dbReference type="RuleBase" id="RU410713"/>
    </source>
</evidence>
<organism evidence="3 4">
    <name type="scientific">Coprinellus micaceus</name>
    <name type="common">Glistening ink-cap mushroom</name>
    <name type="synonym">Coprinus micaceus</name>
    <dbReference type="NCBI Taxonomy" id="71717"/>
    <lineage>
        <taxon>Eukaryota</taxon>
        <taxon>Fungi</taxon>
        <taxon>Dikarya</taxon>
        <taxon>Basidiomycota</taxon>
        <taxon>Agaricomycotina</taxon>
        <taxon>Agaricomycetes</taxon>
        <taxon>Agaricomycetidae</taxon>
        <taxon>Agaricales</taxon>
        <taxon>Agaricineae</taxon>
        <taxon>Psathyrellaceae</taxon>
        <taxon>Coprinellus</taxon>
    </lineage>
</organism>
<evidence type="ECO:0000259" key="2">
    <source>
        <dbReference type="PROSITE" id="PS51229"/>
    </source>
</evidence>
<dbReference type="Pfam" id="PF14555">
    <property type="entry name" value="UBA_4"/>
    <property type="match status" value="1"/>
</dbReference>
<proteinExistence type="predicted"/>
<dbReference type="GO" id="GO:0031624">
    <property type="term" value="F:ubiquitin conjugating enzyme binding"/>
    <property type="evidence" value="ECO:0007669"/>
    <property type="project" value="TreeGrafter"/>
</dbReference>
<sequence length="279" mass="31114">MVDKKMDENIQHFCAITGASARDAKKFLEYHGRLDVAADAYFNNPNAFASSSSKAARPSAPSTSKLNQLFDKYKDGGGDEISIDGTIRLCEDLEVDPEDVVMLAVAYELKSPKVGEWARAGWVEGWKALGVDSLPAIKGLVDKLRSKLSNDPQYFGKVYAHTFQFAKTEGARSVGTETAIAFWGLLLPVGLKGGALSHVIEEDDGKMDTGDEGFKDEYIQWWFEFLTEKGLKGVSKDTWMMLRDFIRTIDSKFETYDAEAAWPSTIDDFVEYARNRLES</sequence>
<dbReference type="OrthoDB" id="27198at2759"/>
<name>A0A4Y7SDL8_COPMI</name>
<dbReference type="Proteomes" id="UP000298030">
    <property type="component" value="Unassembled WGS sequence"/>
</dbReference>
<evidence type="ECO:0000313" key="4">
    <source>
        <dbReference type="Proteomes" id="UP000298030"/>
    </source>
</evidence>
<dbReference type="AlphaFoldDB" id="A0A4Y7SDL8"/>
<dbReference type="Pfam" id="PF03556">
    <property type="entry name" value="Cullin_binding"/>
    <property type="match status" value="1"/>
</dbReference>
<dbReference type="InterPro" id="IPR042460">
    <property type="entry name" value="DCN1-like_PONY"/>
</dbReference>
<dbReference type="GO" id="GO:0000151">
    <property type="term" value="C:ubiquitin ligase complex"/>
    <property type="evidence" value="ECO:0007669"/>
    <property type="project" value="TreeGrafter"/>
</dbReference>
<dbReference type="EMBL" id="QPFP01000168">
    <property type="protein sequence ID" value="TEB19858.1"/>
    <property type="molecule type" value="Genomic_DNA"/>
</dbReference>
<accession>A0A4Y7SDL8</accession>
<comment type="caution">
    <text evidence="3">The sequence shown here is derived from an EMBL/GenBank/DDBJ whole genome shotgun (WGS) entry which is preliminary data.</text>
</comment>
<dbReference type="Gene3D" id="1.10.238.10">
    <property type="entry name" value="EF-hand"/>
    <property type="match status" value="1"/>
</dbReference>
<dbReference type="PANTHER" id="PTHR12281">
    <property type="entry name" value="RP42 RELATED"/>
    <property type="match status" value="1"/>
</dbReference>
<gene>
    <name evidence="3" type="ORF">FA13DRAFT_1646010</name>
</gene>
<dbReference type="GO" id="GO:0097602">
    <property type="term" value="F:cullin family protein binding"/>
    <property type="evidence" value="ECO:0007669"/>
    <property type="project" value="TreeGrafter"/>
</dbReference>
<protein>
    <recommendedName>
        <fullName evidence="1">Defective in cullin neddylation protein</fullName>
    </recommendedName>
</protein>
<dbReference type="Gene3D" id="1.10.238.200">
    <property type="entry name" value="Cullin, PONY binding domain"/>
    <property type="match status" value="1"/>
</dbReference>
<dbReference type="PANTHER" id="PTHR12281:SF31">
    <property type="entry name" value="DCN1-LIKE PROTEIN 3"/>
    <property type="match status" value="1"/>
</dbReference>
<dbReference type="Gene3D" id="1.10.8.10">
    <property type="entry name" value="DNA helicase RuvA subunit, C-terminal domain"/>
    <property type="match status" value="1"/>
</dbReference>
<dbReference type="InterPro" id="IPR014764">
    <property type="entry name" value="DCN-prot"/>
</dbReference>